<dbReference type="RefSeq" id="WP_369251089.1">
    <property type="nucleotide sequence ID" value="NZ_CP163443.1"/>
</dbReference>
<dbReference type="EMBL" id="CP163443">
    <property type="protein sequence ID" value="XDQ58030.1"/>
    <property type="molecule type" value="Genomic_DNA"/>
</dbReference>
<accession>A0AB39RT66</accession>
<gene>
    <name evidence="2" type="ORF">AB5J53_43495</name>
</gene>
<dbReference type="AlphaFoldDB" id="A0AB39RT66"/>
<evidence type="ECO:0000256" key="1">
    <source>
        <dbReference type="SAM" id="MobiDB-lite"/>
    </source>
</evidence>
<evidence type="ECO:0008006" key="3">
    <source>
        <dbReference type="Google" id="ProtNLM"/>
    </source>
</evidence>
<feature type="compositionally biased region" description="Basic and acidic residues" evidence="1">
    <location>
        <begin position="1"/>
        <end position="10"/>
    </location>
</feature>
<feature type="region of interest" description="Disordered" evidence="1">
    <location>
        <begin position="1"/>
        <end position="21"/>
    </location>
</feature>
<evidence type="ECO:0000313" key="2">
    <source>
        <dbReference type="EMBL" id="XDQ58030.1"/>
    </source>
</evidence>
<name>A0AB39RT66_9ACTN</name>
<proteinExistence type="predicted"/>
<organism evidence="2">
    <name type="scientific">Streptomyces sp. R41</name>
    <dbReference type="NCBI Taxonomy" id="3238632"/>
    <lineage>
        <taxon>Bacteria</taxon>
        <taxon>Bacillati</taxon>
        <taxon>Actinomycetota</taxon>
        <taxon>Actinomycetes</taxon>
        <taxon>Kitasatosporales</taxon>
        <taxon>Streptomycetaceae</taxon>
        <taxon>Streptomyces</taxon>
    </lineage>
</organism>
<protein>
    <recommendedName>
        <fullName evidence="3">Transcriptional regulator</fullName>
    </recommendedName>
</protein>
<reference evidence="2" key="1">
    <citation type="submission" date="2024-07" db="EMBL/GenBank/DDBJ databases">
        <authorList>
            <person name="Yu S.T."/>
        </authorList>
    </citation>
    <scope>NUCLEOTIDE SEQUENCE</scope>
    <source>
        <strain evidence="2">R41</strain>
    </source>
</reference>
<sequence>MPESRSERALVSHPTDAVEPTVRTREERLAALLADMVPGTRTIRVSQYEPGQTWPSPYARAYDARGRLIPINRAQRLTAARWVIRAHPEVYWEEAYDLNITTGILRPAAEAYSAAGGGC</sequence>